<dbReference type="CDD" id="cd01285">
    <property type="entry name" value="nucleoside_deaminase"/>
    <property type="match status" value="1"/>
</dbReference>
<protein>
    <submittedName>
        <fullName evidence="2">Nucleoside deaminase</fullName>
    </submittedName>
</protein>
<dbReference type="InterPro" id="IPR016193">
    <property type="entry name" value="Cytidine_deaminase-like"/>
</dbReference>
<sequence>MDHAPERYLEQAIDVAVRNAAGSGGPFGAVVVAPDGRVFEGANRVTSAKDPTAHAEVVAIRTACAALDTFDLAGCTLYSSCEPCPMCLAAALWARVDAVRFAADRHAALAAGFDDVLFYEYLAGTAPEGLMQVVQVEVENPGAPFEAWAANTARIHY</sequence>
<dbReference type="Pfam" id="PF00383">
    <property type="entry name" value="dCMP_cyt_deam_1"/>
    <property type="match status" value="1"/>
</dbReference>
<dbReference type="PANTHER" id="PTHR11079:SF161">
    <property type="entry name" value="CMP_DCMP-TYPE DEAMINASE DOMAIN-CONTAINING PROTEIN"/>
    <property type="match status" value="1"/>
</dbReference>
<feature type="domain" description="CMP/dCMP-type deaminase" evidence="1">
    <location>
        <begin position="3"/>
        <end position="116"/>
    </location>
</feature>
<name>A0A7Y0LYV6_CELFI</name>
<gene>
    <name evidence="2" type="ORF">HIR71_06795</name>
</gene>
<dbReference type="SUPFAM" id="SSF53927">
    <property type="entry name" value="Cytidine deaminase-like"/>
    <property type="match status" value="1"/>
</dbReference>
<dbReference type="PROSITE" id="PS51747">
    <property type="entry name" value="CYT_DCMP_DEAMINASES_2"/>
    <property type="match status" value="1"/>
</dbReference>
<dbReference type="Proteomes" id="UP000562124">
    <property type="component" value="Unassembled WGS sequence"/>
</dbReference>
<evidence type="ECO:0000313" key="3">
    <source>
        <dbReference type="Proteomes" id="UP000562124"/>
    </source>
</evidence>
<dbReference type="GO" id="GO:0006152">
    <property type="term" value="P:purine nucleoside catabolic process"/>
    <property type="evidence" value="ECO:0007669"/>
    <property type="project" value="TreeGrafter"/>
</dbReference>
<dbReference type="PANTHER" id="PTHR11079">
    <property type="entry name" value="CYTOSINE DEAMINASE FAMILY MEMBER"/>
    <property type="match status" value="1"/>
</dbReference>
<evidence type="ECO:0000313" key="2">
    <source>
        <dbReference type="EMBL" id="NMR19933.1"/>
    </source>
</evidence>
<accession>A0A7Y0LYV6</accession>
<dbReference type="InterPro" id="IPR002125">
    <property type="entry name" value="CMP_dCMP_dom"/>
</dbReference>
<dbReference type="RefSeq" id="WP_169324298.1">
    <property type="nucleotide sequence ID" value="NZ_JABCJJ010000007.1"/>
</dbReference>
<dbReference type="Gene3D" id="3.40.140.10">
    <property type="entry name" value="Cytidine Deaminase, domain 2"/>
    <property type="match status" value="1"/>
</dbReference>
<dbReference type="GO" id="GO:0047974">
    <property type="term" value="F:guanosine deaminase activity"/>
    <property type="evidence" value="ECO:0007669"/>
    <property type="project" value="TreeGrafter"/>
</dbReference>
<dbReference type="EMBL" id="JABCJJ010000007">
    <property type="protein sequence ID" value="NMR19933.1"/>
    <property type="molecule type" value="Genomic_DNA"/>
</dbReference>
<keyword evidence="3" id="KW-1185">Reference proteome</keyword>
<evidence type="ECO:0000259" key="1">
    <source>
        <dbReference type="PROSITE" id="PS51747"/>
    </source>
</evidence>
<reference evidence="2 3" key="1">
    <citation type="submission" date="2020-04" db="EMBL/GenBank/DDBJ databases">
        <title>Sequencing and Assembly of C. fimi.</title>
        <authorList>
            <person name="Ramsey A.R."/>
        </authorList>
    </citation>
    <scope>NUCLEOTIDE SEQUENCE [LARGE SCALE GENOMIC DNA]</scope>
    <source>
        <strain evidence="2 3">SB</strain>
    </source>
</reference>
<comment type="caution">
    <text evidence="2">The sequence shown here is derived from an EMBL/GenBank/DDBJ whole genome shotgun (WGS) entry which is preliminary data.</text>
</comment>
<proteinExistence type="predicted"/>
<organism evidence="2 3">
    <name type="scientific">Cellulomonas fimi</name>
    <dbReference type="NCBI Taxonomy" id="1708"/>
    <lineage>
        <taxon>Bacteria</taxon>
        <taxon>Bacillati</taxon>
        <taxon>Actinomycetota</taxon>
        <taxon>Actinomycetes</taxon>
        <taxon>Micrococcales</taxon>
        <taxon>Cellulomonadaceae</taxon>
        <taxon>Cellulomonas</taxon>
    </lineage>
</organism>
<dbReference type="AlphaFoldDB" id="A0A7Y0LYV6"/>